<protein>
    <submittedName>
        <fullName evidence="2">ParE-like toxin of type II ParDE toxin-antitoxin system</fullName>
    </submittedName>
</protein>
<dbReference type="InterPro" id="IPR035093">
    <property type="entry name" value="RelE/ParE_toxin_dom_sf"/>
</dbReference>
<evidence type="ECO:0000313" key="2">
    <source>
        <dbReference type="EMBL" id="TCU88892.1"/>
    </source>
</evidence>
<keyword evidence="1" id="KW-1277">Toxin-antitoxin system</keyword>
<reference evidence="2 3" key="1">
    <citation type="submission" date="2019-03" db="EMBL/GenBank/DDBJ databases">
        <title>Genomic Encyclopedia of Type Strains, Phase IV (KMG-IV): sequencing the most valuable type-strain genomes for metagenomic binning, comparative biology and taxonomic classification.</title>
        <authorList>
            <person name="Goeker M."/>
        </authorList>
    </citation>
    <scope>NUCLEOTIDE SEQUENCE [LARGE SCALE GENOMIC DNA]</scope>
    <source>
        <strain evidence="2 3">DSM 654</strain>
    </source>
</reference>
<dbReference type="AlphaFoldDB" id="A0A4R3UID4"/>
<sequence length="94" mass="10811">MTSIEFERGALRDLDRITDFLMTHDADHALERKDELLAGILVLRHAPEIGRRASTGTRELVIGRAARGYVVRYRYLQRADLAVVVAIRHQRESR</sequence>
<dbReference type="Proteomes" id="UP000295110">
    <property type="component" value="Unassembled WGS sequence"/>
</dbReference>
<accession>A0A4R3UID4</accession>
<name>A0A4R3UID4_ROSSA</name>
<comment type="caution">
    <text evidence="2">The sequence shown here is derived from an EMBL/GenBank/DDBJ whole genome shotgun (WGS) entry which is preliminary data.</text>
</comment>
<dbReference type="InterPro" id="IPR007712">
    <property type="entry name" value="RelE/ParE_toxin"/>
</dbReference>
<organism evidence="2 3">
    <name type="scientific">Roseateles saccharophilus</name>
    <name type="common">Pseudomonas saccharophila</name>
    <dbReference type="NCBI Taxonomy" id="304"/>
    <lineage>
        <taxon>Bacteria</taxon>
        <taxon>Pseudomonadati</taxon>
        <taxon>Pseudomonadota</taxon>
        <taxon>Betaproteobacteria</taxon>
        <taxon>Burkholderiales</taxon>
        <taxon>Sphaerotilaceae</taxon>
        <taxon>Roseateles</taxon>
    </lineage>
</organism>
<proteinExistence type="predicted"/>
<evidence type="ECO:0000313" key="3">
    <source>
        <dbReference type="Proteomes" id="UP000295110"/>
    </source>
</evidence>
<dbReference type="Pfam" id="PF05016">
    <property type="entry name" value="ParE_toxin"/>
    <property type="match status" value="1"/>
</dbReference>
<keyword evidence="3" id="KW-1185">Reference proteome</keyword>
<dbReference type="EMBL" id="SMBU01000038">
    <property type="protein sequence ID" value="TCU88892.1"/>
    <property type="molecule type" value="Genomic_DNA"/>
</dbReference>
<gene>
    <name evidence="2" type="ORF">EV671_10385</name>
</gene>
<dbReference type="Gene3D" id="3.30.2310.20">
    <property type="entry name" value="RelE-like"/>
    <property type="match status" value="1"/>
</dbReference>
<dbReference type="RefSeq" id="WP_132575851.1">
    <property type="nucleotide sequence ID" value="NZ_CBCSGL010000044.1"/>
</dbReference>
<dbReference type="OrthoDB" id="121597at2"/>
<evidence type="ECO:0000256" key="1">
    <source>
        <dbReference type="ARBA" id="ARBA00022649"/>
    </source>
</evidence>